<dbReference type="Gene3D" id="3.80.10.10">
    <property type="entry name" value="Ribonuclease Inhibitor"/>
    <property type="match status" value="1"/>
</dbReference>
<dbReference type="OrthoDB" id="2290794at2759"/>
<dbReference type="Gene3D" id="1.25.40.10">
    <property type="entry name" value="Tetratricopeptide repeat domain"/>
    <property type="match status" value="1"/>
</dbReference>
<dbReference type="AlphaFoldDB" id="A0A077WGK7"/>
<gene>
    <name evidence="1" type="ORF">LRAMOSA09023</name>
</gene>
<protein>
    <recommendedName>
        <fullName evidence="2">F-box domain-containing protein</fullName>
    </recommendedName>
</protein>
<organism evidence="1">
    <name type="scientific">Lichtheimia ramosa</name>
    <dbReference type="NCBI Taxonomy" id="688394"/>
    <lineage>
        <taxon>Eukaryota</taxon>
        <taxon>Fungi</taxon>
        <taxon>Fungi incertae sedis</taxon>
        <taxon>Mucoromycota</taxon>
        <taxon>Mucoromycotina</taxon>
        <taxon>Mucoromycetes</taxon>
        <taxon>Mucorales</taxon>
        <taxon>Lichtheimiaceae</taxon>
        <taxon>Lichtheimia</taxon>
    </lineage>
</organism>
<dbReference type="SUPFAM" id="SSF52047">
    <property type="entry name" value="RNI-like"/>
    <property type="match status" value="1"/>
</dbReference>
<dbReference type="InterPro" id="IPR011990">
    <property type="entry name" value="TPR-like_helical_dom_sf"/>
</dbReference>
<evidence type="ECO:0008006" key="2">
    <source>
        <dbReference type="Google" id="ProtNLM"/>
    </source>
</evidence>
<dbReference type="SUPFAM" id="SSF48452">
    <property type="entry name" value="TPR-like"/>
    <property type="match status" value="1"/>
</dbReference>
<sequence>MVSFIDLYDFPTLTIEHGDSVDLIATITCDLKQCSQTFLQLLHDRATAFASCAQFDLAQRDARAMRLVDPTSPLGYLCGGHIFRMQGRQQAAIDMYEEGLRSVPWDDPGYIMLENARQEAKYMNSKRVDFISRLPLDVVMKNIVPRIIEHEPSLLQQVCQTWKERMLLASSQGSSTTLHIEEPLPLPSSLLLKRLETVGSTLNHLTLHFAKGARPTTHLLLYELLLSCPNLSYLDAECLDVSINTTTTRTQPAVYPAMKILHIYDTSYPIAAYAMNSILTRFPSLISLTVHPCRSSSPLTNVYQLCPRLQSLVYVGDDTFVYPVHHDDYNNIAAENDTIGIRALSMGGRNGLFSQDDVVHTLLQHSKSLESLYIDASFSSPGTLLAIIEHQDVVFACMKELRLYISGNDHDVLQLTQWLLQHAPFLEYVELGCSSAHRSLLETSISLPHLSRIVLYLDSLDASVKSMIEEKLPNVTCK</sequence>
<accession>A0A077WGK7</accession>
<proteinExistence type="predicted"/>
<dbReference type="EMBL" id="LK023320">
    <property type="protein sequence ID" value="CDS06495.1"/>
    <property type="molecule type" value="Genomic_DNA"/>
</dbReference>
<evidence type="ECO:0000313" key="1">
    <source>
        <dbReference type="EMBL" id="CDS06495.1"/>
    </source>
</evidence>
<reference evidence="1" key="1">
    <citation type="journal article" date="2014" name="Genome Announc.">
        <title>De novo whole-genome sequence and genome annotation of Lichtheimia ramosa.</title>
        <authorList>
            <person name="Linde J."/>
            <person name="Schwartze V."/>
            <person name="Binder U."/>
            <person name="Lass-Florl C."/>
            <person name="Voigt K."/>
            <person name="Horn F."/>
        </authorList>
    </citation>
    <scope>NUCLEOTIDE SEQUENCE</scope>
    <source>
        <strain evidence="1">JMRC FSU:6197</strain>
    </source>
</reference>
<name>A0A077WGK7_9FUNG</name>
<dbReference type="InterPro" id="IPR032675">
    <property type="entry name" value="LRR_dom_sf"/>
</dbReference>